<dbReference type="Pfam" id="PF01774">
    <property type="entry name" value="UreD"/>
    <property type="match status" value="1"/>
</dbReference>
<evidence type="ECO:0000256" key="3">
    <source>
        <dbReference type="HAMAP-Rule" id="MF_01384"/>
    </source>
</evidence>
<comment type="function">
    <text evidence="3">Required for maturation of urease via the functional incorporation of the urease nickel metallocenter.</text>
</comment>
<protein>
    <recommendedName>
        <fullName evidence="3">Urease accessory protein UreD</fullName>
    </recommendedName>
</protein>
<keyword evidence="3" id="KW-0996">Nickel insertion</keyword>
<evidence type="ECO:0000313" key="4">
    <source>
        <dbReference type="EMBL" id="USG65033.1"/>
    </source>
</evidence>
<reference evidence="4" key="1">
    <citation type="submission" date="2022-06" db="EMBL/GenBank/DDBJ databases">
        <title>Genome sequencing of Brevibacillus sp. BB3-R1.</title>
        <authorList>
            <person name="Heo J."/>
            <person name="Lee D."/>
            <person name="Won M."/>
            <person name="Han B.-H."/>
            <person name="Hong S.-B."/>
            <person name="Kwon S.-W."/>
        </authorList>
    </citation>
    <scope>NUCLEOTIDE SEQUENCE</scope>
    <source>
        <strain evidence="4">BB3-R1</strain>
    </source>
</reference>
<dbReference type="PANTHER" id="PTHR33643:SF1">
    <property type="entry name" value="UREASE ACCESSORY PROTEIN D"/>
    <property type="match status" value="1"/>
</dbReference>
<sequence length="274" mass="31588">MENLTGFLRLAVLHKQNRTIPYDSFYRGAFKITQPVYLDNSGQPCFYLMNPGGGYVDGDQYRAEICLDEDAHMLLTTQSSTKIYKTLKRPVVQETVITLKKGSFLEYIPDPIIAYQHARYRQQTVVKMERGASLVYAEIITPGWSPDGEWFRYDWLQLKTQVYLDEELVLFDHLKLCPGESAMKGLGMLEGYTHVGSMIVIGERATDSFFERLSDVLERSTFPVKIGLSMLTEPGFTLRVLSSSTQDIEKVFEACQQMIREQWFDRKPISLRKY</sequence>
<comment type="subcellular location">
    <subcellularLocation>
        <location evidence="3">Cytoplasm</location>
    </subcellularLocation>
</comment>
<dbReference type="Proteomes" id="UP001056500">
    <property type="component" value="Chromosome"/>
</dbReference>
<dbReference type="EMBL" id="CP098755">
    <property type="protein sequence ID" value="USG65033.1"/>
    <property type="molecule type" value="Genomic_DNA"/>
</dbReference>
<name>A0ABY4WFX9_9BACL</name>
<keyword evidence="3" id="KW-0963">Cytoplasm</keyword>
<keyword evidence="2 3" id="KW-0143">Chaperone</keyword>
<dbReference type="HAMAP" id="MF_01384">
    <property type="entry name" value="UreD"/>
    <property type="match status" value="1"/>
</dbReference>
<dbReference type="InterPro" id="IPR002669">
    <property type="entry name" value="UreD"/>
</dbReference>
<organism evidence="4 5">
    <name type="scientific">Brevibacillus ruminantium</name>
    <dbReference type="NCBI Taxonomy" id="2950604"/>
    <lineage>
        <taxon>Bacteria</taxon>
        <taxon>Bacillati</taxon>
        <taxon>Bacillota</taxon>
        <taxon>Bacilli</taxon>
        <taxon>Bacillales</taxon>
        <taxon>Paenibacillaceae</taxon>
        <taxon>Brevibacillus</taxon>
    </lineage>
</organism>
<evidence type="ECO:0000313" key="5">
    <source>
        <dbReference type="Proteomes" id="UP001056500"/>
    </source>
</evidence>
<dbReference type="RefSeq" id="WP_251872140.1">
    <property type="nucleotide sequence ID" value="NZ_CP098755.1"/>
</dbReference>
<comment type="similarity">
    <text evidence="1 3">Belongs to the UreD family.</text>
</comment>
<accession>A0ABY4WFX9</accession>
<evidence type="ECO:0000256" key="1">
    <source>
        <dbReference type="ARBA" id="ARBA00007177"/>
    </source>
</evidence>
<comment type="subunit">
    <text evidence="3">UreD, UreF and UreG form a complex that acts as a GTP-hydrolysis-dependent molecular chaperone, activating the urease apoprotein by helping to assemble the nickel containing metallocenter of UreC. The UreE protein probably delivers the nickel.</text>
</comment>
<keyword evidence="5" id="KW-1185">Reference proteome</keyword>
<proteinExistence type="inferred from homology"/>
<dbReference type="PANTHER" id="PTHR33643">
    <property type="entry name" value="UREASE ACCESSORY PROTEIN D"/>
    <property type="match status" value="1"/>
</dbReference>
<evidence type="ECO:0000256" key="2">
    <source>
        <dbReference type="ARBA" id="ARBA00023186"/>
    </source>
</evidence>
<gene>
    <name evidence="3" type="primary">ureD</name>
    <name evidence="4" type="ORF">NDK47_23390</name>
</gene>